<comment type="caution">
    <text evidence="2">The sequence shown here is derived from an EMBL/GenBank/DDBJ whole genome shotgun (WGS) entry which is preliminary data.</text>
</comment>
<dbReference type="RefSeq" id="WP_119761129.1">
    <property type="nucleotide sequence ID" value="NZ_QYUJ01000009.1"/>
</dbReference>
<accession>A0A418VES9</accession>
<proteinExistence type="predicted"/>
<dbReference type="PANTHER" id="PTHR33164">
    <property type="entry name" value="TRANSCRIPTIONAL REGULATOR, MARR FAMILY"/>
    <property type="match status" value="1"/>
</dbReference>
<dbReference type="Pfam" id="PF12802">
    <property type="entry name" value="MarR_2"/>
    <property type="match status" value="1"/>
</dbReference>
<dbReference type="GO" id="GO:0006950">
    <property type="term" value="P:response to stress"/>
    <property type="evidence" value="ECO:0007669"/>
    <property type="project" value="TreeGrafter"/>
</dbReference>
<dbReference type="InterPro" id="IPR000835">
    <property type="entry name" value="HTH_MarR-typ"/>
</dbReference>
<dbReference type="SUPFAM" id="SSF46785">
    <property type="entry name" value="Winged helix' DNA-binding domain"/>
    <property type="match status" value="1"/>
</dbReference>
<dbReference type="SMART" id="SM00347">
    <property type="entry name" value="HTH_MARR"/>
    <property type="match status" value="1"/>
</dbReference>
<name>A0A418VES9_9DEIO</name>
<dbReference type="InterPro" id="IPR036388">
    <property type="entry name" value="WH-like_DNA-bd_sf"/>
</dbReference>
<dbReference type="Gene3D" id="1.10.10.10">
    <property type="entry name" value="Winged helix-like DNA-binding domain superfamily/Winged helix DNA-binding domain"/>
    <property type="match status" value="1"/>
</dbReference>
<sequence>MNPFSPSIQLLAAIWNLWQSLAADGAARLREEGGVDLKGFIALGYLQAQPYQSAELADAMQMPRYEVSRLLSDLEGKGFIQRLRQQKDGRQVQVRVTAAGRAAWEKGLHTVETVTAPYLAGLDSAQQQDLILTLAGLVRPPEGEKK</sequence>
<dbReference type="PROSITE" id="PS50995">
    <property type="entry name" value="HTH_MARR_2"/>
    <property type="match status" value="1"/>
</dbReference>
<dbReference type="PRINTS" id="PR00598">
    <property type="entry name" value="HTHMARR"/>
</dbReference>
<dbReference type="InterPro" id="IPR036390">
    <property type="entry name" value="WH_DNA-bd_sf"/>
</dbReference>
<dbReference type="PANTHER" id="PTHR33164:SF43">
    <property type="entry name" value="HTH-TYPE TRANSCRIPTIONAL REPRESSOR YETL"/>
    <property type="match status" value="1"/>
</dbReference>
<gene>
    <name evidence="2" type="ORF">D3875_03300</name>
</gene>
<feature type="domain" description="HTH marR-type" evidence="1">
    <location>
        <begin position="7"/>
        <end position="139"/>
    </location>
</feature>
<evidence type="ECO:0000313" key="3">
    <source>
        <dbReference type="Proteomes" id="UP000286287"/>
    </source>
</evidence>
<dbReference type="InterPro" id="IPR039422">
    <property type="entry name" value="MarR/SlyA-like"/>
</dbReference>
<dbReference type="OrthoDB" id="69995at2"/>
<organism evidence="2 3">
    <name type="scientific">Deinococcus cavernae</name>
    <dbReference type="NCBI Taxonomy" id="2320857"/>
    <lineage>
        <taxon>Bacteria</taxon>
        <taxon>Thermotogati</taxon>
        <taxon>Deinococcota</taxon>
        <taxon>Deinococci</taxon>
        <taxon>Deinococcales</taxon>
        <taxon>Deinococcaceae</taxon>
        <taxon>Deinococcus</taxon>
    </lineage>
</organism>
<dbReference type="EMBL" id="QYUJ01000009">
    <property type="protein sequence ID" value="RJF74580.1"/>
    <property type="molecule type" value="Genomic_DNA"/>
</dbReference>
<dbReference type="Proteomes" id="UP000286287">
    <property type="component" value="Unassembled WGS sequence"/>
</dbReference>
<protein>
    <submittedName>
        <fullName evidence="2">MarR family transcriptional regulator</fullName>
    </submittedName>
</protein>
<dbReference type="GO" id="GO:0003700">
    <property type="term" value="F:DNA-binding transcription factor activity"/>
    <property type="evidence" value="ECO:0007669"/>
    <property type="project" value="InterPro"/>
</dbReference>
<dbReference type="AlphaFoldDB" id="A0A418VES9"/>
<evidence type="ECO:0000259" key="1">
    <source>
        <dbReference type="PROSITE" id="PS50995"/>
    </source>
</evidence>
<reference evidence="2 3" key="1">
    <citation type="submission" date="2018-09" db="EMBL/GenBank/DDBJ databases">
        <authorList>
            <person name="Zhu H."/>
        </authorList>
    </citation>
    <scope>NUCLEOTIDE SEQUENCE [LARGE SCALE GENOMIC DNA]</scope>
    <source>
        <strain evidence="2 3">K2S05-167</strain>
    </source>
</reference>
<evidence type="ECO:0000313" key="2">
    <source>
        <dbReference type="EMBL" id="RJF74580.1"/>
    </source>
</evidence>
<keyword evidence="3" id="KW-1185">Reference proteome</keyword>